<dbReference type="EMBL" id="KZ819790">
    <property type="protein sequence ID" value="PWN52205.1"/>
    <property type="molecule type" value="Genomic_DNA"/>
</dbReference>
<evidence type="ECO:0000313" key="1">
    <source>
        <dbReference type="EMBL" id="PWN52205.1"/>
    </source>
</evidence>
<reference evidence="1 2" key="1">
    <citation type="journal article" date="2018" name="Mol. Biol. Evol.">
        <title>Broad Genomic Sampling Reveals a Smut Pathogenic Ancestry of the Fungal Clade Ustilaginomycotina.</title>
        <authorList>
            <person name="Kijpornyongpan T."/>
            <person name="Mondo S.J."/>
            <person name="Barry K."/>
            <person name="Sandor L."/>
            <person name="Lee J."/>
            <person name="Lipzen A."/>
            <person name="Pangilinan J."/>
            <person name="LaButti K."/>
            <person name="Hainaut M."/>
            <person name="Henrissat B."/>
            <person name="Grigoriev I.V."/>
            <person name="Spatafora J.W."/>
            <person name="Aime M.C."/>
        </authorList>
    </citation>
    <scope>NUCLEOTIDE SEQUENCE [LARGE SCALE GENOMIC DNA]</scope>
    <source>
        <strain evidence="1 2">SA 807</strain>
    </source>
</reference>
<keyword evidence="2" id="KW-1185">Reference proteome</keyword>
<evidence type="ECO:0000313" key="2">
    <source>
        <dbReference type="Proteomes" id="UP000245626"/>
    </source>
</evidence>
<dbReference type="Proteomes" id="UP000245626">
    <property type="component" value="Unassembled WGS sequence"/>
</dbReference>
<accession>A0ACD0P285</accession>
<sequence length="614" mass="66968">MEPQRPHHPLQEPPGPSKPTPLGRTVVISGGSGFNDLVGATPGATFVMPISDNGGSSSEIIRVLGGPSIGDLRSRLTRLIPISTRQNPNLGSYVAPASNDALHDLLSYRLPSVGRSRDIKQEWMDILEGKHRLWRGIEPERKECVRGFLVHFESEILRRAHRNFNFRGGSIGNFFLASAQKFFRSIQSAIFLFSATTQITASGEGGSKVLPVINTNHTATIAAELEDGEIIVGQCEISHPAPATRPTNVTTTTIAKRLESSGLISTQAPGTPSSAVFEHPHYFASSSHSGALSSSGGETGRRMEAITISISGPPGSGLGTSYDENKELQVGKSEEDLINRLSQSLERREEGSGGGGGGGGRSWKEGKIRGRQKVGNFGDGLDPDDDEEEEEDGREEGFESEAAARRGEQGWHGDEEMDEDVDERLGNIVFTKEVGIVEEPLPCRIKRIFYVNAYRNEVYPAPNPSYLETLKTSETLVYSCGSLWTSILPCLCLRGVATWIARSRTLRSKILLLNTVQDRETFGMDAKDFVKAIVDSLNDSDVPGQRATYTPRSLVTHVVYFPRGQIKVDVQEFESMGIQCIQAHQTETQAKSTTPKFDEGAVKKALEEITSRPS</sequence>
<organism evidence="1 2">
    <name type="scientific">Violaceomyces palustris</name>
    <dbReference type="NCBI Taxonomy" id="1673888"/>
    <lineage>
        <taxon>Eukaryota</taxon>
        <taxon>Fungi</taxon>
        <taxon>Dikarya</taxon>
        <taxon>Basidiomycota</taxon>
        <taxon>Ustilaginomycotina</taxon>
        <taxon>Ustilaginomycetes</taxon>
        <taxon>Violaceomycetales</taxon>
        <taxon>Violaceomycetaceae</taxon>
        <taxon>Violaceomyces</taxon>
    </lineage>
</organism>
<proteinExistence type="predicted"/>
<gene>
    <name evidence="1" type="ORF">IE53DRAFT_327106</name>
</gene>
<protein>
    <submittedName>
        <fullName evidence="1">UPF0052-domain-containing protein</fullName>
    </submittedName>
</protein>
<name>A0ACD0P285_9BASI</name>